<evidence type="ECO:0000256" key="1">
    <source>
        <dbReference type="SAM" id="MobiDB-lite"/>
    </source>
</evidence>
<name>A0AAV3RGB4_LITER</name>
<keyword evidence="3" id="KW-1185">Reference proteome</keyword>
<dbReference type="AlphaFoldDB" id="A0AAV3RGB4"/>
<dbReference type="PANTHER" id="PTHR34191:SF20">
    <property type="entry name" value="LATE EMBRYOGENESIS ABUNDANT PROTEIN (LEA) FAMILY PROTEIN"/>
    <property type="match status" value="1"/>
</dbReference>
<organism evidence="2 3">
    <name type="scientific">Lithospermum erythrorhizon</name>
    <name type="common">Purple gromwell</name>
    <name type="synonym">Lithospermum officinale var. erythrorhizon</name>
    <dbReference type="NCBI Taxonomy" id="34254"/>
    <lineage>
        <taxon>Eukaryota</taxon>
        <taxon>Viridiplantae</taxon>
        <taxon>Streptophyta</taxon>
        <taxon>Embryophyta</taxon>
        <taxon>Tracheophyta</taxon>
        <taxon>Spermatophyta</taxon>
        <taxon>Magnoliopsida</taxon>
        <taxon>eudicotyledons</taxon>
        <taxon>Gunneridae</taxon>
        <taxon>Pentapetalae</taxon>
        <taxon>asterids</taxon>
        <taxon>lamiids</taxon>
        <taxon>Boraginales</taxon>
        <taxon>Boraginaceae</taxon>
        <taxon>Boraginoideae</taxon>
        <taxon>Lithospermeae</taxon>
        <taxon>Lithospermum</taxon>
    </lineage>
</organism>
<comment type="caution">
    <text evidence="2">The sequence shown here is derived from an EMBL/GenBank/DDBJ whole genome shotgun (WGS) entry which is preliminary data.</text>
</comment>
<sequence>MASNQQFNAGQIRGQSQAKTEQWAESAKGTAHSAVNKAENAAQRTQQKAQQHESGGVMQQTGEKVAHMAQGAVDGVKNTLGIGEQRK</sequence>
<gene>
    <name evidence="2" type="ORF">LIER_27629</name>
</gene>
<dbReference type="InterPro" id="IPR039624">
    <property type="entry name" value="LEA1/2/D7/KIN2"/>
</dbReference>
<dbReference type="PANTHER" id="PTHR34191">
    <property type="entry name" value="LATE EMBRYOGENESIS ABUNDANT PROTEIN (LEA) FAMILY PROTEIN"/>
    <property type="match status" value="1"/>
</dbReference>
<feature type="compositionally biased region" description="Polar residues" evidence="1">
    <location>
        <begin position="42"/>
        <end position="62"/>
    </location>
</feature>
<protein>
    <submittedName>
        <fullName evidence="2">Uncharacterized protein</fullName>
    </submittedName>
</protein>
<reference evidence="2 3" key="1">
    <citation type="submission" date="2024-01" db="EMBL/GenBank/DDBJ databases">
        <title>The complete chloroplast genome sequence of Lithospermum erythrorhizon: insights into the phylogenetic relationship among Boraginaceae species and the maternal lineages of purple gromwells.</title>
        <authorList>
            <person name="Okada T."/>
            <person name="Watanabe K."/>
        </authorList>
    </citation>
    <scope>NUCLEOTIDE SEQUENCE [LARGE SCALE GENOMIC DNA]</scope>
</reference>
<evidence type="ECO:0000313" key="3">
    <source>
        <dbReference type="Proteomes" id="UP001454036"/>
    </source>
</evidence>
<feature type="compositionally biased region" description="Polar residues" evidence="1">
    <location>
        <begin position="1"/>
        <end position="20"/>
    </location>
</feature>
<dbReference type="EMBL" id="BAABME010008953">
    <property type="protein sequence ID" value="GAA0174186.1"/>
    <property type="molecule type" value="Genomic_DNA"/>
</dbReference>
<feature type="region of interest" description="Disordered" evidence="1">
    <location>
        <begin position="1"/>
        <end position="87"/>
    </location>
</feature>
<proteinExistence type="predicted"/>
<evidence type="ECO:0000313" key="2">
    <source>
        <dbReference type="EMBL" id="GAA0174186.1"/>
    </source>
</evidence>
<accession>A0AAV3RGB4</accession>
<dbReference type="Proteomes" id="UP001454036">
    <property type="component" value="Unassembled WGS sequence"/>
</dbReference>